<evidence type="ECO:0000313" key="1">
    <source>
        <dbReference type="EMBL" id="GIY39543.1"/>
    </source>
</evidence>
<organism evidence="1 2">
    <name type="scientific">Caerostris darwini</name>
    <dbReference type="NCBI Taxonomy" id="1538125"/>
    <lineage>
        <taxon>Eukaryota</taxon>
        <taxon>Metazoa</taxon>
        <taxon>Ecdysozoa</taxon>
        <taxon>Arthropoda</taxon>
        <taxon>Chelicerata</taxon>
        <taxon>Arachnida</taxon>
        <taxon>Araneae</taxon>
        <taxon>Araneomorphae</taxon>
        <taxon>Entelegynae</taxon>
        <taxon>Araneoidea</taxon>
        <taxon>Araneidae</taxon>
        <taxon>Caerostris</taxon>
    </lineage>
</organism>
<proteinExistence type="predicted"/>
<keyword evidence="2" id="KW-1185">Reference proteome</keyword>
<accession>A0AAV4T6M7</accession>
<dbReference type="EMBL" id="BPLQ01008818">
    <property type="protein sequence ID" value="GIY39543.1"/>
    <property type="molecule type" value="Genomic_DNA"/>
</dbReference>
<comment type="caution">
    <text evidence="1">The sequence shown here is derived from an EMBL/GenBank/DDBJ whole genome shotgun (WGS) entry which is preliminary data.</text>
</comment>
<protein>
    <submittedName>
        <fullName evidence="1">Uncharacterized protein</fullName>
    </submittedName>
</protein>
<dbReference type="AlphaFoldDB" id="A0AAV4T6M7"/>
<name>A0AAV4T6M7_9ARAC</name>
<sequence>MAESFESVTSFSAALIGGMRGMGGEVLTDNTFPCRMLRKGGGGGGVLPEEREHVAPCHRNFSSHAVVFPLSDNPPPPHTISGYFSTVMPPFGNSLNESPISFPPPEISDLSGETFSRKSNVSKEIRFWRWLELS</sequence>
<gene>
    <name evidence="1" type="ORF">CDAR_539191</name>
</gene>
<reference evidence="1 2" key="1">
    <citation type="submission" date="2021-06" db="EMBL/GenBank/DDBJ databases">
        <title>Caerostris darwini draft genome.</title>
        <authorList>
            <person name="Kono N."/>
            <person name="Arakawa K."/>
        </authorList>
    </citation>
    <scope>NUCLEOTIDE SEQUENCE [LARGE SCALE GENOMIC DNA]</scope>
</reference>
<dbReference type="Proteomes" id="UP001054837">
    <property type="component" value="Unassembled WGS sequence"/>
</dbReference>
<evidence type="ECO:0000313" key="2">
    <source>
        <dbReference type="Proteomes" id="UP001054837"/>
    </source>
</evidence>